<reference evidence="5" key="1">
    <citation type="journal article" date="2023" name="Commun. Biol.">
        <title>Genome analysis of Parmales, the sister group of diatoms, reveals the evolutionary specialization of diatoms from phago-mixotrophs to photoautotrophs.</title>
        <authorList>
            <person name="Ban H."/>
            <person name="Sato S."/>
            <person name="Yoshikawa S."/>
            <person name="Yamada K."/>
            <person name="Nakamura Y."/>
            <person name="Ichinomiya M."/>
            <person name="Sato N."/>
            <person name="Blanc-Mathieu R."/>
            <person name="Endo H."/>
            <person name="Kuwata A."/>
            <person name="Ogata H."/>
        </authorList>
    </citation>
    <scope>NUCLEOTIDE SEQUENCE [LARGE SCALE GENOMIC DNA]</scope>
    <source>
        <strain evidence="5">NIES 3700</strain>
    </source>
</reference>
<gene>
    <name evidence="4" type="ORF">TrLO_g11440</name>
</gene>
<dbReference type="Proteomes" id="UP001165122">
    <property type="component" value="Unassembled WGS sequence"/>
</dbReference>
<evidence type="ECO:0000256" key="2">
    <source>
        <dbReference type="SAM" id="SignalP"/>
    </source>
</evidence>
<dbReference type="InterPro" id="IPR025433">
    <property type="entry name" value="DUF4168"/>
</dbReference>
<sequence>MQRLLALLLVLSRTAVSSSTSSRGGFPFELRGGRGLSETENDESSSISASSPLKMVTLFSPSESLYDRYSAALAATEPLRSSLPTAALKNIPYLSRVFLTTDICSAKNCDRFPSISATCQNHVVKSSKIIRSLGLTVAQFNDVSRKIAKDDELKARIMEQAYLYRVSSKLSLDKVPLIEDPTSLKLLSLARKRRLQNFAHTLDEIEDLRDSQTTALKRSLNVRSLPNNLRVCDPNILPFLSPKIQQVCDAFPLLAEDIVRKYGLNSEEFNKMLEETRKNPVLRWRVNRYMKKIGQKGKRSNSSGGHQL</sequence>
<dbReference type="AlphaFoldDB" id="A0A9W6ZU33"/>
<organism evidence="4 5">
    <name type="scientific">Triparma laevis f. longispina</name>
    <dbReference type="NCBI Taxonomy" id="1714387"/>
    <lineage>
        <taxon>Eukaryota</taxon>
        <taxon>Sar</taxon>
        <taxon>Stramenopiles</taxon>
        <taxon>Ochrophyta</taxon>
        <taxon>Bolidophyceae</taxon>
        <taxon>Parmales</taxon>
        <taxon>Triparmaceae</taxon>
        <taxon>Triparma</taxon>
    </lineage>
</organism>
<feature type="signal peptide" evidence="2">
    <location>
        <begin position="1"/>
        <end position="19"/>
    </location>
</feature>
<name>A0A9W6ZU33_9STRA</name>
<proteinExistence type="predicted"/>
<feature type="region of interest" description="Disordered" evidence="1">
    <location>
        <begin position="29"/>
        <end position="48"/>
    </location>
</feature>
<evidence type="ECO:0000313" key="4">
    <source>
        <dbReference type="EMBL" id="GMH57128.1"/>
    </source>
</evidence>
<feature type="domain" description="DUF4168" evidence="3">
    <location>
        <begin position="194"/>
        <end position="286"/>
    </location>
</feature>
<evidence type="ECO:0000313" key="5">
    <source>
        <dbReference type="Proteomes" id="UP001165122"/>
    </source>
</evidence>
<dbReference type="Pfam" id="PF13767">
    <property type="entry name" value="DUF4168"/>
    <property type="match status" value="1"/>
</dbReference>
<comment type="caution">
    <text evidence="4">The sequence shown here is derived from an EMBL/GenBank/DDBJ whole genome shotgun (WGS) entry which is preliminary data.</text>
</comment>
<protein>
    <recommendedName>
        <fullName evidence="3">DUF4168 domain-containing protein</fullName>
    </recommendedName>
</protein>
<evidence type="ECO:0000259" key="3">
    <source>
        <dbReference type="Pfam" id="PF13767"/>
    </source>
</evidence>
<keyword evidence="5" id="KW-1185">Reference proteome</keyword>
<accession>A0A9W6ZU33</accession>
<keyword evidence="2" id="KW-0732">Signal</keyword>
<dbReference type="OrthoDB" id="41889at2759"/>
<feature type="chain" id="PRO_5040944057" description="DUF4168 domain-containing protein" evidence="2">
    <location>
        <begin position="20"/>
        <end position="308"/>
    </location>
</feature>
<evidence type="ECO:0000256" key="1">
    <source>
        <dbReference type="SAM" id="MobiDB-lite"/>
    </source>
</evidence>
<dbReference type="EMBL" id="BRXW01000459">
    <property type="protein sequence ID" value="GMH57128.1"/>
    <property type="molecule type" value="Genomic_DNA"/>
</dbReference>